<dbReference type="Proteomes" id="UP000245783">
    <property type="component" value="Unassembled WGS sequence"/>
</dbReference>
<feature type="region of interest" description="Disordered" evidence="2">
    <location>
        <begin position="1"/>
        <end position="86"/>
    </location>
</feature>
<accession>A0A316W366</accession>
<keyword evidence="4" id="KW-1185">Reference proteome</keyword>
<organism evidence="3 4">
    <name type="scientific">Ceraceosorus guamensis</name>
    <dbReference type="NCBI Taxonomy" id="1522189"/>
    <lineage>
        <taxon>Eukaryota</taxon>
        <taxon>Fungi</taxon>
        <taxon>Dikarya</taxon>
        <taxon>Basidiomycota</taxon>
        <taxon>Ustilaginomycotina</taxon>
        <taxon>Exobasidiomycetes</taxon>
        <taxon>Ceraceosorales</taxon>
        <taxon>Ceraceosoraceae</taxon>
        <taxon>Ceraceosorus</taxon>
    </lineage>
</organism>
<evidence type="ECO:0000313" key="3">
    <source>
        <dbReference type="EMBL" id="PWN43213.1"/>
    </source>
</evidence>
<feature type="compositionally biased region" description="Basic residues" evidence="2">
    <location>
        <begin position="1"/>
        <end position="12"/>
    </location>
</feature>
<dbReference type="RefSeq" id="XP_025370373.1">
    <property type="nucleotide sequence ID" value="XM_025516674.1"/>
</dbReference>
<feature type="region of interest" description="Disordered" evidence="2">
    <location>
        <begin position="249"/>
        <end position="283"/>
    </location>
</feature>
<feature type="coiled-coil region" evidence="1">
    <location>
        <begin position="91"/>
        <end position="133"/>
    </location>
</feature>
<dbReference type="AlphaFoldDB" id="A0A316W366"/>
<dbReference type="EMBL" id="KZ819372">
    <property type="protein sequence ID" value="PWN43213.1"/>
    <property type="molecule type" value="Genomic_DNA"/>
</dbReference>
<dbReference type="InParanoid" id="A0A316W366"/>
<protein>
    <submittedName>
        <fullName evidence="3">Uncharacterized protein</fullName>
    </submittedName>
</protein>
<proteinExistence type="predicted"/>
<feature type="region of interest" description="Disordered" evidence="2">
    <location>
        <begin position="348"/>
        <end position="369"/>
    </location>
</feature>
<feature type="compositionally biased region" description="Polar residues" evidence="2">
    <location>
        <begin position="453"/>
        <end position="468"/>
    </location>
</feature>
<dbReference type="GeneID" id="37038544"/>
<evidence type="ECO:0000313" key="4">
    <source>
        <dbReference type="Proteomes" id="UP000245783"/>
    </source>
</evidence>
<feature type="compositionally biased region" description="Basic and acidic residues" evidence="2">
    <location>
        <begin position="76"/>
        <end position="86"/>
    </location>
</feature>
<keyword evidence="1" id="KW-0175">Coiled coil</keyword>
<feature type="compositionally biased region" description="Basic and acidic residues" evidence="2">
    <location>
        <begin position="249"/>
        <end position="269"/>
    </location>
</feature>
<dbReference type="OrthoDB" id="10524752at2759"/>
<gene>
    <name evidence="3" type="ORF">IE81DRAFT_355632</name>
</gene>
<name>A0A316W366_9BASI</name>
<evidence type="ECO:0000256" key="2">
    <source>
        <dbReference type="SAM" id="MobiDB-lite"/>
    </source>
</evidence>
<evidence type="ECO:0000256" key="1">
    <source>
        <dbReference type="SAM" id="Coils"/>
    </source>
</evidence>
<feature type="region of interest" description="Disordered" evidence="2">
    <location>
        <begin position="452"/>
        <end position="474"/>
    </location>
</feature>
<reference evidence="3 4" key="1">
    <citation type="journal article" date="2018" name="Mol. Biol. Evol.">
        <title>Broad Genomic Sampling Reveals a Smut Pathogenic Ancestry of the Fungal Clade Ustilaginomycotina.</title>
        <authorList>
            <person name="Kijpornyongpan T."/>
            <person name="Mondo S.J."/>
            <person name="Barry K."/>
            <person name="Sandor L."/>
            <person name="Lee J."/>
            <person name="Lipzen A."/>
            <person name="Pangilinan J."/>
            <person name="LaButti K."/>
            <person name="Hainaut M."/>
            <person name="Henrissat B."/>
            <person name="Grigoriev I.V."/>
            <person name="Spatafora J.W."/>
            <person name="Aime M.C."/>
        </authorList>
    </citation>
    <scope>NUCLEOTIDE SEQUENCE [LARGE SCALE GENOMIC DNA]</scope>
    <source>
        <strain evidence="3 4">MCA 4658</strain>
    </source>
</reference>
<sequence length="474" mass="53957">MRKEWRAKKHQRAALGETSPEAEETDQVAGSSSSVTSKQRSKQNASDRKAAEAAYTRIQKIASQHGLASRRQANQRKLEEETGSERVKAWAELESDLAKEAQARREALDEELAAVKKNEWAKLREELNAYEDTQKRALHQSLETQVKEANAKQGYLDQQRQQLCDAEQRLAQQQAACAEHQAHCEQSLATRDQELNAATSLQQQLANNFRQALDQQAREWETSLRSRQMALEGREAEYNRVLGAEPLVRQRDHELDERERQLAERERQAAQHRSPPTAESRTDIIEADMVPDFEIVEVRRAPRVEADVPRVKVEEDLDFEIVEPHTAPQTDGPDPRVKVEVDDMTGVHVRQESEQPQSSSPGSEEKRLRACLEEREEECDALRTQLWHNRSPVSRALAELQDHYCRLGHKARSDREWLDFARKENLDLQAMHAQCCINRVDELTEALAGGFGLQNSGSEAENDSSASQEAIPED</sequence>